<dbReference type="InterPro" id="IPR002898">
    <property type="entry name" value="MotA_ExbB_proton_chnl"/>
</dbReference>
<evidence type="ECO:0000256" key="1">
    <source>
        <dbReference type="ARBA" id="ARBA00004651"/>
    </source>
</evidence>
<keyword evidence="4" id="KW-0283">Flagellar rotation</keyword>
<accession>A0ABS1T5X8</accession>
<keyword evidence="11" id="KW-0282">Flagellum</keyword>
<comment type="subcellular location">
    <subcellularLocation>
        <location evidence="1">Cell membrane</location>
        <topology evidence="1">Multi-pass membrane protein</topology>
    </subcellularLocation>
    <subcellularLocation>
        <location evidence="7">Membrane</location>
        <topology evidence="7">Multi-pass membrane protein</topology>
    </subcellularLocation>
</comment>
<evidence type="ECO:0000313" key="11">
    <source>
        <dbReference type="EMBL" id="MBL4934740.1"/>
    </source>
</evidence>
<evidence type="ECO:0000256" key="6">
    <source>
        <dbReference type="ARBA" id="ARBA00023136"/>
    </source>
</evidence>
<organism evidence="11 12">
    <name type="scientific">Clostridium rhizosphaerae</name>
    <dbReference type="NCBI Taxonomy" id="2803861"/>
    <lineage>
        <taxon>Bacteria</taxon>
        <taxon>Bacillati</taxon>
        <taxon>Bacillota</taxon>
        <taxon>Clostridia</taxon>
        <taxon>Eubacteriales</taxon>
        <taxon>Clostridiaceae</taxon>
        <taxon>Clostridium</taxon>
    </lineage>
</organism>
<keyword evidence="6 8" id="KW-0472">Membrane</keyword>
<evidence type="ECO:0000256" key="8">
    <source>
        <dbReference type="SAM" id="Phobius"/>
    </source>
</evidence>
<keyword evidence="2" id="KW-1003">Cell membrane</keyword>
<dbReference type="NCBIfam" id="NF006583">
    <property type="entry name" value="PRK09109.1"/>
    <property type="match status" value="1"/>
</dbReference>
<feature type="transmembrane region" description="Helical" evidence="8">
    <location>
        <begin position="149"/>
        <end position="172"/>
    </location>
</feature>
<dbReference type="InterPro" id="IPR046786">
    <property type="entry name" value="MotA_N"/>
</dbReference>
<evidence type="ECO:0000259" key="10">
    <source>
        <dbReference type="Pfam" id="PF20560"/>
    </source>
</evidence>
<comment type="caution">
    <text evidence="11">The sequence shown here is derived from an EMBL/GenBank/DDBJ whole genome shotgun (WGS) entry which is preliminary data.</text>
</comment>
<dbReference type="Pfam" id="PF01618">
    <property type="entry name" value="MotA_ExbB"/>
    <property type="match status" value="1"/>
</dbReference>
<feature type="domain" description="MotA/TolQ/ExbB proton channel" evidence="9">
    <location>
        <begin position="102"/>
        <end position="218"/>
    </location>
</feature>
<dbReference type="Pfam" id="PF20560">
    <property type="entry name" value="MotA_N"/>
    <property type="match status" value="1"/>
</dbReference>
<keyword evidence="3 8" id="KW-0812">Transmembrane</keyword>
<feature type="domain" description="Motility protein A N-terminal" evidence="10">
    <location>
        <begin position="4"/>
        <end position="90"/>
    </location>
</feature>
<dbReference type="PANTHER" id="PTHR30433:SF3">
    <property type="entry name" value="MOTILITY PROTEIN A"/>
    <property type="match status" value="1"/>
</dbReference>
<evidence type="ECO:0000256" key="3">
    <source>
        <dbReference type="ARBA" id="ARBA00022692"/>
    </source>
</evidence>
<protein>
    <submittedName>
        <fullName evidence="11">Flagellar motor protein</fullName>
    </submittedName>
</protein>
<keyword evidence="12" id="KW-1185">Reference proteome</keyword>
<evidence type="ECO:0000313" key="12">
    <source>
        <dbReference type="Proteomes" id="UP000632377"/>
    </source>
</evidence>
<evidence type="ECO:0000256" key="4">
    <source>
        <dbReference type="ARBA" id="ARBA00022779"/>
    </source>
</evidence>
<evidence type="ECO:0000256" key="7">
    <source>
        <dbReference type="RuleBase" id="RU004057"/>
    </source>
</evidence>
<evidence type="ECO:0000256" key="2">
    <source>
        <dbReference type="ARBA" id="ARBA00022475"/>
    </source>
</evidence>
<dbReference type="InterPro" id="IPR047055">
    <property type="entry name" value="MotA-like"/>
</dbReference>
<keyword evidence="7" id="KW-0653">Protein transport</keyword>
<dbReference type="PANTHER" id="PTHR30433">
    <property type="entry name" value="CHEMOTAXIS PROTEIN MOTA"/>
    <property type="match status" value="1"/>
</dbReference>
<feature type="transmembrane region" description="Helical" evidence="8">
    <location>
        <begin position="184"/>
        <end position="205"/>
    </location>
</feature>
<reference evidence="11 12" key="1">
    <citation type="submission" date="2021-01" db="EMBL/GenBank/DDBJ databases">
        <title>Genome public.</title>
        <authorList>
            <person name="Liu C."/>
            <person name="Sun Q."/>
        </authorList>
    </citation>
    <scope>NUCLEOTIDE SEQUENCE [LARGE SCALE GENOMIC DNA]</scope>
    <source>
        <strain evidence="11 12">YIM B02515</strain>
    </source>
</reference>
<evidence type="ECO:0000256" key="5">
    <source>
        <dbReference type="ARBA" id="ARBA00022989"/>
    </source>
</evidence>
<gene>
    <name evidence="11" type="ORF">JK636_03090</name>
</gene>
<sequence>MSGIIAIVLGFASLILAFIMEGGHLMALLKPTAAIIVFGGTIAAVMLSFPIGTVKRIGKVMKVAFTAKDKDLSQLILYFKDLAFKTRKNGLLSLEGEISVDDKLDPFIKKGLQMIVDGVEPQSVREILELEADMTSERHKAGAAMFDSAGGYAPTMGIIGTVMGLVHVLGGLASSSPDQLGESIATAFIATLYGVGTANLLYLPLGGRLKNIDKQEQTEKNLIIEAILFIQEGVNPNTLAEKLKGFLNKQELLKLEELDKKVEA</sequence>
<keyword evidence="11" id="KW-0969">Cilium</keyword>
<comment type="similarity">
    <text evidence="7">Belongs to the exbB/tolQ family.</text>
</comment>
<dbReference type="EMBL" id="JAESWC010000001">
    <property type="protein sequence ID" value="MBL4934740.1"/>
    <property type="molecule type" value="Genomic_DNA"/>
</dbReference>
<evidence type="ECO:0000259" key="9">
    <source>
        <dbReference type="Pfam" id="PF01618"/>
    </source>
</evidence>
<dbReference type="Proteomes" id="UP000632377">
    <property type="component" value="Unassembled WGS sequence"/>
</dbReference>
<keyword evidence="7" id="KW-0813">Transport</keyword>
<proteinExistence type="inferred from homology"/>
<feature type="transmembrane region" description="Helical" evidence="8">
    <location>
        <begin position="33"/>
        <end position="52"/>
    </location>
</feature>
<keyword evidence="11" id="KW-0966">Cell projection</keyword>
<name>A0ABS1T5X8_9CLOT</name>
<keyword evidence="5 8" id="KW-1133">Transmembrane helix</keyword>